<protein>
    <submittedName>
        <fullName evidence="9">Calpain-1 catalytic subunit-like</fullName>
    </submittedName>
</protein>
<evidence type="ECO:0000256" key="4">
    <source>
        <dbReference type="ARBA" id="ARBA00022723"/>
    </source>
</evidence>
<dbReference type="GeneID" id="120029618"/>
<evidence type="ECO:0000256" key="3">
    <source>
        <dbReference type="ARBA" id="ARBA00022490"/>
    </source>
</evidence>
<comment type="subcellular location">
    <subcellularLocation>
        <location evidence="2">Cytoplasm</location>
    </subcellularLocation>
    <subcellularLocation>
        <location evidence="1">Endomembrane system</location>
    </subcellularLocation>
</comment>
<dbReference type="PANTHER" id="PTHR46735:SF3">
    <property type="entry name" value="CALPAIN SMALL SUBUNIT 1-RELATED"/>
    <property type="match status" value="1"/>
</dbReference>
<keyword evidence="3" id="KW-0963">Cytoplasm</keyword>
<name>A0A8U0TWW1_SALNM</name>
<organism evidence="8 9">
    <name type="scientific">Salvelinus namaycush</name>
    <name type="common">Lake trout</name>
    <name type="synonym">Salmo namaycush</name>
    <dbReference type="NCBI Taxonomy" id="8040"/>
    <lineage>
        <taxon>Eukaryota</taxon>
        <taxon>Metazoa</taxon>
        <taxon>Chordata</taxon>
        <taxon>Craniata</taxon>
        <taxon>Vertebrata</taxon>
        <taxon>Euteleostomi</taxon>
        <taxon>Actinopterygii</taxon>
        <taxon>Neopterygii</taxon>
        <taxon>Teleostei</taxon>
        <taxon>Protacanthopterygii</taxon>
        <taxon>Salmoniformes</taxon>
        <taxon>Salmonidae</taxon>
        <taxon>Salmoninae</taxon>
        <taxon>Salvelinus</taxon>
    </lineage>
</organism>
<keyword evidence="7" id="KW-0472">Membrane</keyword>
<dbReference type="GO" id="GO:0012505">
    <property type="term" value="C:endomembrane system"/>
    <property type="evidence" value="ECO:0007669"/>
    <property type="project" value="UniProtKB-SubCell"/>
</dbReference>
<reference evidence="9" key="1">
    <citation type="submission" date="2025-08" db="UniProtKB">
        <authorList>
            <consortium name="RefSeq"/>
        </authorList>
    </citation>
    <scope>IDENTIFICATION</scope>
    <source>
        <tissue evidence="9">White muscle</tissue>
    </source>
</reference>
<evidence type="ECO:0000313" key="9">
    <source>
        <dbReference type="RefSeq" id="XP_038830836.1"/>
    </source>
</evidence>
<keyword evidence="8" id="KW-1185">Reference proteome</keyword>
<dbReference type="AlphaFoldDB" id="A0A8U0TWW1"/>
<proteinExistence type="predicted"/>
<dbReference type="RefSeq" id="XP_038830836.1">
    <property type="nucleotide sequence ID" value="XM_038974908.1"/>
</dbReference>
<keyword evidence="4" id="KW-0479">Metal-binding</keyword>
<dbReference type="InterPro" id="IPR011992">
    <property type="entry name" value="EF-hand-dom_pair"/>
</dbReference>
<dbReference type="GO" id="GO:0046872">
    <property type="term" value="F:metal ion binding"/>
    <property type="evidence" value="ECO:0007669"/>
    <property type="project" value="UniProtKB-KW"/>
</dbReference>
<keyword evidence="6" id="KW-0106">Calcium</keyword>
<evidence type="ECO:0000256" key="2">
    <source>
        <dbReference type="ARBA" id="ARBA00004496"/>
    </source>
</evidence>
<accession>A0A8U0TWW1</accession>
<dbReference type="GO" id="GO:0110158">
    <property type="term" value="C:calpain complex"/>
    <property type="evidence" value="ECO:0007669"/>
    <property type="project" value="TreeGrafter"/>
</dbReference>
<evidence type="ECO:0000256" key="6">
    <source>
        <dbReference type="ARBA" id="ARBA00022837"/>
    </source>
</evidence>
<evidence type="ECO:0000256" key="5">
    <source>
        <dbReference type="ARBA" id="ARBA00022737"/>
    </source>
</evidence>
<sequence>MDGSGCMSTPEMRMALNKAGFSLNNTLHQVLAARYGEADMTIDFDNFVACVMRLEMMFKVFKKLDMDDTGFIELDFYQWVSFSMI</sequence>
<evidence type="ECO:0000256" key="1">
    <source>
        <dbReference type="ARBA" id="ARBA00004308"/>
    </source>
</evidence>
<evidence type="ECO:0000313" key="8">
    <source>
        <dbReference type="Proteomes" id="UP000808372"/>
    </source>
</evidence>
<evidence type="ECO:0000256" key="7">
    <source>
        <dbReference type="ARBA" id="ARBA00023136"/>
    </source>
</evidence>
<dbReference type="PANTHER" id="PTHR46735">
    <property type="entry name" value="CALPAIN, SMALL SUBUNIT 1 A-RELATED"/>
    <property type="match status" value="1"/>
</dbReference>
<dbReference type="Proteomes" id="UP000808372">
    <property type="component" value="Chromosome 35"/>
</dbReference>
<dbReference type="Gene3D" id="1.10.238.10">
    <property type="entry name" value="EF-hand"/>
    <property type="match status" value="1"/>
</dbReference>
<gene>
    <name evidence="9" type="primary">LOC120029618</name>
</gene>
<dbReference type="KEGG" id="snh:120029618"/>
<dbReference type="SUPFAM" id="SSF47473">
    <property type="entry name" value="EF-hand"/>
    <property type="match status" value="1"/>
</dbReference>
<keyword evidence="5" id="KW-0677">Repeat</keyword>